<dbReference type="InterPro" id="IPR027417">
    <property type="entry name" value="P-loop_NTPase"/>
</dbReference>
<dbReference type="PRINTS" id="PR00830">
    <property type="entry name" value="ENDOLAPTASE"/>
</dbReference>
<keyword evidence="1 2" id="KW-0645">Protease</keyword>
<dbReference type="Pfam" id="PF13654">
    <property type="entry name" value="AAA_32"/>
    <property type="match status" value="1"/>
</dbReference>
<dbReference type="InterPro" id="IPR020568">
    <property type="entry name" value="Ribosomal_Su5_D2-typ_SF"/>
</dbReference>
<dbReference type="Gene3D" id="3.30.230.10">
    <property type="match status" value="1"/>
</dbReference>
<evidence type="ECO:0000313" key="4">
    <source>
        <dbReference type="EMBL" id="PSW06283.1"/>
    </source>
</evidence>
<reference evidence="4 5" key="1">
    <citation type="submission" date="2018-03" db="EMBL/GenBank/DDBJ databases">
        <title>Whole genome sequencing of Histamine producing bacteria.</title>
        <authorList>
            <person name="Butler K."/>
        </authorList>
    </citation>
    <scope>NUCLEOTIDE SEQUENCE [LARGE SCALE GENOMIC DNA]</scope>
    <source>
        <strain evidence="4 5">DSM 16190</strain>
    </source>
</reference>
<gene>
    <name evidence="4" type="ORF">C9I89_07180</name>
</gene>
<evidence type="ECO:0000256" key="1">
    <source>
        <dbReference type="ARBA" id="ARBA00022670"/>
    </source>
</evidence>
<evidence type="ECO:0000259" key="3">
    <source>
        <dbReference type="PROSITE" id="PS51786"/>
    </source>
</evidence>
<dbReference type="InterPro" id="IPR014721">
    <property type="entry name" value="Ribsml_uS5_D2-typ_fold_subgr"/>
</dbReference>
<dbReference type="EC" id="3.4.21.53" evidence="2"/>
<keyword evidence="2" id="KW-0378">Hydrolase</keyword>
<organism evidence="4 5">
    <name type="scientific">Photobacterium lipolyticum</name>
    <dbReference type="NCBI Taxonomy" id="266810"/>
    <lineage>
        <taxon>Bacteria</taxon>
        <taxon>Pseudomonadati</taxon>
        <taxon>Pseudomonadota</taxon>
        <taxon>Gammaproteobacteria</taxon>
        <taxon>Vibrionales</taxon>
        <taxon>Vibrionaceae</taxon>
        <taxon>Photobacterium</taxon>
    </lineage>
</organism>
<accession>A0A2T3N1W2</accession>
<dbReference type="InterPro" id="IPR027065">
    <property type="entry name" value="Lon_Prtase"/>
</dbReference>
<dbReference type="AlphaFoldDB" id="A0A2T3N1W2"/>
<dbReference type="GO" id="GO:0005524">
    <property type="term" value="F:ATP binding"/>
    <property type="evidence" value="ECO:0007669"/>
    <property type="project" value="InterPro"/>
</dbReference>
<dbReference type="OrthoDB" id="9758568at2"/>
<name>A0A2T3N1W2_9GAMM</name>
<feature type="active site" evidence="2">
    <location>
        <position position="475"/>
    </location>
</feature>
<feature type="domain" description="Lon proteolytic" evidence="3">
    <location>
        <begin position="340"/>
        <end position="537"/>
    </location>
</feature>
<dbReference type="EMBL" id="PYMC01000003">
    <property type="protein sequence ID" value="PSW06283.1"/>
    <property type="molecule type" value="Genomic_DNA"/>
</dbReference>
<dbReference type="RefSeq" id="WP_107282662.1">
    <property type="nucleotide sequence ID" value="NZ_PYMC01000003.1"/>
</dbReference>
<dbReference type="InterPro" id="IPR008269">
    <property type="entry name" value="Lon_proteolytic"/>
</dbReference>
<keyword evidence="2" id="KW-0720">Serine protease</keyword>
<dbReference type="Pfam" id="PF05362">
    <property type="entry name" value="Lon_C"/>
    <property type="match status" value="1"/>
</dbReference>
<dbReference type="SUPFAM" id="SSF54211">
    <property type="entry name" value="Ribosomal protein S5 domain 2-like"/>
    <property type="match status" value="1"/>
</dbReference>
<feature type="active site" evidence="2">
    <location>
        <position position="432"/>
    </location>
</feature>
<evidence type="ECO:0000256" key="2">
    <source>
        <dbReference type="PROSITE-ProRule" id="PRU01122"/>
    </source>
</evidence>
<keyword evidence="5" id="KW-1185">Reference proteome</keyword>
<dbReference type="PROSITE" id="PS51786">
    <property type="entry name" value="LON_PROTEOLYTIC"/>
    <property type="match status" value="1"/>
</dbReference>
<dbReference type="Proteomes" id="UP000240904">
    <property type="component" value="Unassembled WGS sequence"/>
</dbReference>
<dbReference type="GO" id="GO:0030163">
    <property type="term" value="P:protein catabolic process"/>
    <property type="evidence" value="ECO:0007669"/>
    <property type="project" value="InterPro"/>
</dbReference>
<comment type="similarity">
    <text evidence="2">Belongs to the peptidase S16 family.</text>
</comment>
<comment type="catalytic activity">
    <reaction evidence="2">
        <text>Hydrolysis of proteins in presence of ATP.</text>
        <dbReference type="EC" id="3.4.21.53"/>
    </reaction>
</comment>
<dbReference type="GO" id="GO:0006508">
    <property type="term" value="P:proteolysis"/>
    <property type="evidence" value="ECO:0007669"/>
    <property type="project" value="UniProtKB-KW"/>
</dbReference>
<protein>
    <recommendedName>
        <fullName evidence="2">endopeptidase La</fullName>
        <ecNumber evidence="2">3.4.21.53</ecNumber>
    </recommendedName>
</protein>
<dbReference type="PANTHER" id="PTHR10046">
    <property type="entry name" value="ATP DEPENDENT LON PROTEASE FAMILY MEMBER"/>
    <property type="match status" value="1"/>
</dbReference>
<comment type="caution">
    <text evidence="4">The sequence shown here is derived from an EMBL/GenBank/DDBJ whole genome shotgun (WGS) entry which is preliminary data.</text>
</comment>
<evidence type="ECO:0000313" key="5">
    <source>
        <dbReference type="Proteomes" id="UP000240904"/>
    </source>
</evidence>
<dbReference type="InterPro" id="IPR041699">
    <property type="entry name" value="AAA_32"/>
</dbReference>
<dbReference type="GO" id="GO:0004252">
    <property type="term" value="F:serine-type endopeptidase activity"/>
    <property type="evidence" value="ECO:0007669"/>
    <property type="project" value="UniProtKB-UniRule"/>
</dbReference>
<dbReference type="GO" id="GO:0004176">
    <property type="term" value="F:ATP-dependent peptidase activity"/>
    <property type="evidence" value="ECO:0007669"/>
    <property type="project" value="UniProtKB-UniRule"/>
</dbReference>
<sequence length="582" mass="64559">MQQESWRTMTPDHSKYQAILEDYDNLPLAPTGTLQDRLSDAVRRFTAVELQPRVLRITAPDNKVYRDYVIELLEKYDAKNQKVKYQQGDSESQINNQNQNNESSIIIAGENVTELSLFGAVYPPSEDGKISKAQVKHGLLHQANDGYLVLSVTSILSNPTLWPRLKSVLMNGSLEWQPASHKTLYPIPPAETLNVKLVLIGDRYLMAELENAEPDITSGFSMYGEFEQDLLLSDETLPLYLSYVKDLVHKAKLPDLADSDALAALLRTGARYAEDQSRVPLCPLWHQSLLSEASIESQGDRITVAHFNASMKARDYRESYLPERAIEDIHLGQVVIDCQGEEIGQVNGLTVVDVPGHPKSYGEPARISCVVHFGEGDISDVERKAELGGNLHAKGMMIMQAFVSAALDLDHALPFTASIVFEQSYCEVDGDSASLAELCSLVSALSMQPINQQIAVTGAVDQFGRVQAVGGINEKIEGFYKVCVHRGLTGNQGVILPKTNLGNLCLNDEVLDAIKSEKFHIWAIESVDDAIPLLTGKAFRGDKLDTDTILAKIAERIDHFHHGDVINEVSWLTIIRNWFVQH</sequence>
<proteinExistence type="inferred from homology"/>
<dbReference type="Gene3D" id="3.40.50.300">
    <property type="entry name" value="P-loop containing nucleotide triphosphate hydrolases"/>
    <property type="match status" value="1"/>
</dbReference>